<dbReference type="Pfam" id="PF20030">
    <property type="entry name" value="bpMoxR"/>
    <property type="match status" value="1"/>
</dbReference>
<dbReference type="InterPro" id="IPR027417">
    <property type="entry name" value="P-loop_NTPase"/>
</dbReference>
<keyword evidence="4" id="KW-1185">Reference proteome</keyword>
<sequence length="383" mass="43227">MPARFKRRVPLADVLETAQKQFPEHLPSLVEELSGLESSPRYSVIDLLSSLTDEELEQPVQQIDGHIHAFVWDDFGHKFSASDIPILYVLKRNIEGRLPWAHLANLEEIFNGPDMLFGSLHRVANERIFENPTPEECPLISIIGSSNHLPGEKAEAFLDRILLKYPVDYLQDPANKKRLMMNRVRPSIQTQISLAELFAMHAEVEQVTFPEIIADTLLNLELKLAQQMSIFISDRRRGDIIDLLKAYAYMQGEDAVSEEHLDILPYCLWNDPKQMGGINSIVLQIGSPVTAKAIEVLDAAKQLYNQVGDVPSEDYEDEANTWQVKASGSTKQMKTMINDLNHLLASTPNASPSAIRKVNDTVAKIEAMKNEVFEKVKAFLQQE</sequence>
<evidence type="ECO:0000259" key="1">
    <source>
        <dbReference type="Pfam" id="PF17868"/>
    </source>
</evidence>
<feature type="domain" description="MoxR" evidence="2">
    <location>
        <begin position="90"/>
        <end position="178"/>
    </location>
</feature>
<dbReference type="InterPro" id="IPR050513">
    <property type="entry name" value="RavA_ATPases"/>
</dbReference>
<accession>A0A2K8SKS6</accession>
<evidence type="ECO:0000313" key="4">
    <source>
        <dbReference type="Proteomes" id="UP000232003"/>
    </source>
</evidence>
<name>A0A2K8SKS6_9NOSO</name>
<evidence type="ECO:0000259" key="2">
    <source>
        <dbReference type="Pfam" id="PF20030"/>
    </source>
</evidence>
<dbReference type="OrthoDB" id="1814213at2"/>
<proteinExistence type="predicted"/>
<dbReference type="Proteomes" id="UP000232003">
    <property type="component" value="Chromosome"/>
</dbReference>
<dbReference type="PANTHER" id="PTHR32204">
    <property type="entry name" value="ATPASE RAVA"/>
    <property type="match status" value="1"/>
</dbReference>
<evidence type="ECO:0000313" key="3">
    <source>
        <dbReference type="EMBL" id="AUB36041.1"/>
    </source>
</evidence>
<dbReference type="EMBL" id="CP024785">
    <property type="protein sequence ID" value="AUB36041.1"/>
    <property type="molecule type" value="Genomic_DNA"/>
</dbReference>
<protein>
    <submittedName>
        <fullName evidence="3">MoxR, MoxR-like ATPase</fullName>
    </submittedName>
</protein>
<dbReference type="Pfam" id="PF17868">
    <property type="entry name" value="AAA_lid_8"/>
    <property type="match status" value="1"/>
</dbReference>
<dbReference type="RefSeq" id="WP_100898064.1">
    <property type="nucleotide sequence ID" value="NZ_CAWNNC010000001.1"/>
</dbReference>
<dbReference type="AlphaFoldDB" id="A0A2K8SKS6"/>
<dbReference type="Gene3D" id="3.40.50.300">
    <property type="entry name" value="P-loop containing nucleotide triphosphate hydrolases"/>
    <property type="match status" value="1"/>
</dbReference>
<dbReference type="InterPro" id="IPR045427">
    <property type="entry name" value="MoxR"/>
</dbReference>
<gene>
    <name evidence="3" type="ORF">COO91_01940</name>
</gene>
<feature type="domain" description="ATPase RavA-like AAA lid" evidence="1">
    <location>
        <begin position="213"/>
        <end position="282"/>
    </location>
</feature>
<reference evidence="3 4" key="1">
    <citation type="submission" date="2017-11" db="EMBL/GenBank/DDBJ databases">
        <title>Complete genome of a free-living desiccation-tolerant cyanobacterium and its photosynthetic adaptation to extreme terrestrial habitat.</title>
        <authorList>
            <person name="Shang J."/>
        </authorList>
    </citation>
    <scope>NUCLEOTIDE SEQUENCE [LARGE SCALE GENOMIC DNA]</scope>
    <source>
        <strain evidence="3 4">CCNUN1</strain>
    </source>
</reference>
<dbReference type="PANTHER" id="PTHR32204:SF0">
    <property type="entry name" value="ATPASE RAVA"/>
    <property type="match status" value="1"/>
</dbReference>
<organism evidence="3 4">
    <name type="scientific">Nostoc flagelliforme CCNUN1</name>
    <dbReference type="NCBI Taxonomy" id="2038116"/>
    <lineage>
        <taxon>Bacteria</taxon>
        <taxon>Bacillati</taxon>
        <taxon>Cyanobacteriota</taxon>
        <taxon>Cyanophyceae</taxon>
        <taxon>Nostocales</taxon>
        <taxon>Nostocaceae</taxon>
        <taxon>Nostoc</taxon>
    </lineage>
</organism>
<dbReference type="KEGG" id="nfl:COO91_01940"/>
<dbReference type="InterPro" id="IPR041538">
    <property type="entry name" value="RavA-like_AAA_lid"/>
</dbReference>